<name>A0A5E5BGD5_9BURK</name>
<dbReference type="Proteomes" id="UP000335538">
    <property type="component" value="Unassembled WGS sequence"/>
</dbReference>
<accession>A0A5E5BGD5</accession>
<evidence type="ECO:0000313" key="2">
    <source>
        <dbReference type="Proteomes" id="UP000335538"/>
    </source>
</evidence>
<dbReference type="AlphaFoldDB" id="A0A5E5BGD5"/>
<gene>
    <name evidence="1" type="ORF">PSP31121_04634</name>
</gene>
<protein>
    <submittedName>
        <fullName evidence="1">Uncharacterized protein</fullName>
    </submittedName>
</protein>
<proteinExistence type="predicted"/>
<evidence type="ECO:0000313" key="1">
    <source>
        <dbReference type="EMBL" id="VVE84172.1"/>
    </source>
</evidence>
<dbReference type="EMBL" id="CABPSR010000016">
    <property type="protein sequence ID" value="VVE84172.1"/>
    <property type="molecule type" value="Genomic_DNA"/>
</dbReference>
<organism evidence="1 2">
    <name type="scientific">Pandoraea sputorum</name>
    <dbReference type="NCBI Taxonomy" id="93222"/>
    <lineage>
        <taxon>Bacteria</taxon>
        <taxon>Pseudomonadati</taxon>
        <taxon>Pseudomonadota</taxon>
        <taxon>Betaproteobacteria</taxon>
        <taxon>Burkholderiales</taxon>
        <taxon>Burkholderiaceae</taxon>
        <taxon>Pandoraea</taxon>
    </lineage>
</organism>
<sequence length="183" mass="20333">MQALPMPFAPISDLSLVCPSDVEEYCRSGVTLDVGWEIDAVFNVTEPLYPQTFPPVPSDSDTAFRFQSEFLGIDESDGEGVVAQWICALRHGGNTSAWRAFVRGWQAGGAGERGRDALFQRLACSFGRLHVELRPHALELLLKEGPAGRAAILRNWKQIGLGKFSREHWPLVQKLLRQAGMLR</sequence>
<reference evidence="1 2" key="1">
    <citation type="submission" date="2019-08" db="EMBL/GenBank/DDBJ databases">
        <authorList>
            <person name="Peeters C."/>
        </authorList>
    </citation>
    <scope>NUCLEOTIDE SEQUENCE [LARGE SCALE GENOMIC DNA]</scope>
    <source>
        <strain evidence="1 2">LMG 31121</strain>
    </source>
</reference>